<feature type="non-terminal residue" evidence="1">
    <location>
        <position position="1"/>
    </location>
</feature>
<reference evidence="1" key="1">
    <citation type="journal article" date="2015" name="Nature">
        <title>Complex archaea that bridge the gap between prokaryotes and eukaryotes.</title>
        <authorList>
            <person name="Spang A."/>
            <person name="Saw J.H."/>
            <person name="Jorgensen S.L."/>
            <person name="Zaremba-Niedzwiedzka K."/>
            <person name="Martijn J."/>
            <person name="Lind A.E."/>
            <person name="van Eijk R."/>
            <person name="Schleper C."/>
            <person name="Guy L."/>
            <person name="Ettema T.J."/>
        </authorList>
    </citation>
    <scope>NUCLEOTIDE SEQUENCE</scope>
</reference>
<sequence>TETLRKQGWDIEGGSCLATCPRCVAIKKRPAQWAKEADPEDAMRLEAPNG</sequence>
<comment type="caution">
    <text evidence="1">The sequence shown here is derived from an EMBL/GenBank/DDBJ whole genome shotgun (WGS) entry which is preliminary data.</text>
</comment>
<evidence type="ECO:0000313" key="1">
    <source>
        <dbReference type="EMBL" id="KKK64021.1"/>
    </source>
</evidence>
<accession>A0A0F8ZVL3</accession>
<gene>
    <name evidence="1" type="ORF">LCGC14_2988400</name>
</gene>
<dbReference type="AlphaFoldDB" id="A0A0F8ZVL3"/>
<name>A0A0F8ZVL3_9ZZZZ</name>
<proteinExistence type="predicted"/>
<organism evidence="1">
    <name type="scientific">marine sediment metagenome</name>
    <dbReference type="NCBI Taxonomy" id="412755"/>
    <lineage>
        <taxon>unclassified sequences</taxon>
        <taxon>metagenomes</taxon>
        <taxon>ecological metagenomes</taxon>
    </lineage>
</organism>
<protein>
    <submittedName>
        <fullName evidence="1">Uncharacterized protein</fullName>
    </submittedName>
</protein>
<dbReference type="EMBL" id="LAZR01061221">
    <property type="protein sequence ID" value="KKK64021.1"/>
    <property type="molecule type" value="Genomic_DNA"/>
</dbReference>